<feature type="compositionally biased region" description="Basic and acidic residues" evidence="1">
    <location>
        <begin position="320"/>
        <end position="343"/>
    </location>
</feature>
<keyword evidence="3" id="KW-1185">Reference proteome</keyword>
<feature type="compositionally biased region" description="Polar residues" evidence="1">
    <location>
        <begin position="153"/>
        <end position="175"/>
    </location>
</feature>
<dbReference type="Proteomes" id="UP001291623">
    <property type="component" value="Unassembled WGS sequence"/>
</dbReference>
<dbReference type="EMBL" id="JAVYJV010000002">
    <property type="protein sequence ID" value="KAK4376937.1"/>
    <property type="molecule type" value="Genomic_DNA"/>
</dbReference>
<dbReference type="GO" id="GO:0003743">
    <property type="term" value="F:translation initiation factor activity"/>
    <property type="evidence" value="ECO:0007669"/>
    <property type="project" value="InterPro"/>
</dbReference>
<protein>
    <submittedName>
        <fullName evidence="2">Uncharacterized protein</fullName>
    </submittedName>
</protein>
<reference evidence="2" key="1">
    <citation type="submission" date="2023-12" db="EMBL/GenBank/DDBJ databases">
        <title>Genome assembly of Anisodus tanguticus.</title>
        <authorList>
            <person name="Wang Y.-J."/>
        </authorList>
    </citation>
    <scope>NUCLEOTIDE SEQUENCE</scope>
    <source>
        <strain evidence="2">KB-2021</strain>
        <tissue evidence="2">Leaf</tissue>
    </source>
</reference>
<accession>A0AAE1SXI3</accession>
<evidence type="ECO:0000313" key="3">
    <source>
        <dbReference type="Proteomes" id="UP001291623"/>
    </source>
</evidence>
<feature type="compositionally biased region" description="Basic and acidic residues" evidence="1">
    <location>
        <begin position="235"/>
        <end position="256"/>
    </location>
</feature>
<dbReference type="AlphaFoldDB" id="A0AAE1SXI3"/>
<feature type="compositionally biased region" description="Gly residues" evidence="1">
    <location>
        <begin position="198"/>
        <end position="224"/>
    </location>
</feature>
<feature type="compositionally biased region" description="Basic and acidic residues" evidence="1">
    <location>
        <begin position="374"/>
        <end position="398"/>
    </location>
</feature>
<dbReference type="Pfam" id="PF06273">
    <property type="entry name" value="eIF-4B"/>
    <property type="match status" value="2"/>
</dbReference>
<dbReference type="InterPro" id="IPR010433">
    <property type="entry name" value="EIF-4B_pln"/>
</dbReference>
<gene>
    <name evidence="2" type="ORF">RND71_003233</name>
</gene>
<dbReference type="GO" id="GO:0003729">
    <property type="term" value="F:mRNA binding"/>
    <property type="evidence" value="ECO:0007669"/>
    <property type="project" value="TreeGrafter"/>
</dbReference>
<feature type="compositionally biased region" description="Low complexity" evidence="1">
    <location>
        <begin position="401"/>
        <end position="417"/>
    </location>
</feature>
<organism evidence="2 3">
    <name type="scientific">Anisodus tanguticus</name>
    <dbReference type="NCBI Taxonomy" id="243964"/>
    <lineage>
        <taxon>Eukaryota</taxon>
        <taxon>Viridiplantae</taxon>
        <taxon>Streptophyta</taxon>
        <taxon>Embryophyta</taxon>
        <taxon>Tracheophyta</taxon>
        <taxon>Spermatophyta</taxon>
        <taxon>Magnoliopsida</taxon>
        <taxon>eudicotyledons</taxon>
        <taxon>Gunneridae</taxon>
        <taxon>Pentapetalae</taxon>
        <taxon>asterids</taxon>
        <taxon>lamiids</taxon>
        <taxon>Solanales</taxon>
        <taxon>Solanaceae</taxon>
        <taxon>Solanoideae</taxon>
        <taxon>Hyoscyameae</taxon>
        <taxon>Anisodus</taxon>
    </lineage>
</organism>
<feature type="compositionally biased region" description="Polar residues" evidence="1">
    <location>
        <begin position="260"/>
        <end position="274"/>
    </location>
</feature>
<feature type="region of interest" description="Disordered" evidence="1">
    <location>
        <begin position="113"/>
        <end position="447"/>
    </location>
</feature>
<feature type="compositionally biased region" description="Basic and acidic residues" evidence="1">
    <location>
        <begin position="577"/>
        <end position="590"/>
    </location>
</feature>
<evidence type="ECO:0000313" key="2">
    <source>
        <dbReference type="EMBL" id="KAK4376937.1"/>
    </source>
</evidence>
<feature type="region of interest" description="Disordered" evidence="1">
    <location>
        <begin position="469"/>
        <end position="661"/>
    </location>
</feature>
<dbReference type="PANTHER" id="PTHR32091">
    <property type="entry name" value="EUKARYOTIC TRANSLATION INITIATION FACTOR 4B"/>
    <property type="match status" value="1"/>
</dbReference>
<feature type="compositionally biased region" description="Basic and acidic residues" evidence="1">
    <location>
        <begin position="469"/>
        <end position="486"/>
    </location>
</feature>
<feature type="compositionally biased region" description="Basic and acidic residues" evidence="1">
    <location>
        <begin position="176"/>
        <end position="193"/>
    </location>
</feature>
<feature type="compositionally biased region" description="Basic and acidic residues" evidence="1">
    <location>
        <begin position="493"/>
        <end position="523"/>
    </location>
</feature>
<dbReference type="PANTHER" id="PTHR32091:SF20">
    <property type="entry name" value="EUKARYOTIC TRANSLATION INITIATION FACTOR 4B1"/>
    <property type="match status" value="1"/>
</dbReference>
<feature type="compositionally biased region" description="Low complexity" evidence="1">
    <location>
        <begin position="355"/>
        <end position="369"/>
    </location>
</feature>
<comment type="caution">
    <text evidence="2">The sequence shown here is derived from an EMBL/GenBank/DDBJ whole genome shotgun (WGS) entry which is preliminary data.</text>
</comment>
<feature type="compositionally biased region" description="Basic and acidic residues" evidence="1">
    <location>
        <begin position="531"/>
        <end position="548"/>
    </location>
</feature>
<proteinExistence type="predicted"/>
<evidence type="ECO:0000256" key="1">
    <source>
        <dbReference type="SAM" id="MobiDB-lite"/>
    </source>
</evidence>
<sequence length="661" mass="72974">MNEGTLTLIQIRKAKEKLIETNNNFVALTDMATVVAMEVDKKEIMEREQSSEDNNMNNTYGNIEMDNNSSNNDNQDIYAHSDSEKSIQFALPSSKMSKSPWGKIGAWAADAELAEAEEKEQATAAAPPPLSFPSLKEAFTSTKQKKKTKMTLQEFTMHSTNTTGTGYRSGSTNRLTPDEMLRLPTGPKERSAEEMGYGRLGGGLRSMGPQSGRGGGGDGEGSWGGNRRSYGGGFDDDRRGPPSRGSDFDQPSRADEADNWASSKKSLPMSSGRSNRYESLGTGGVGGISRADGDDNWGASKKQHPNVGPQPVEKSFFPDSRPDSRPEMERWSRDSGNHERQRLVLDQPKMEVGSENVNETVVKVNKPNPFGAARPREEVLAEKGLDWKKLDKEIEVKKGIGSRPGSSQSSRPGSSHSARSEPPIGGMVEGGVNKPKPKVNPFGDAKPREVFLEEKGLDWRKIDLELEHRRVDSKLDPHCNCKERSSHTPADGGRPETEEEKNLKEEIEHLKKEATQCSQEDKTNLQNVINQKERDLELLIRGLDDKVRFSQKPIQRPGSGSGRTGLSDRGPSQPAPYEDRRAGDQMDRPRSRGGGDAWARPSDQLERPRSRSGVDAWARPNEQVERPRSRGGGDAWARPGDERRSFQGGRGGYFGSRESDR</sequence>
<name>A0AAE1SXI3_9SOLA</name>